<evidence type="ECO:0000313" key="1">
    <source>
        <dbReference type="EMBL" id="DAD87351.1"/>
    </source>
</evidence>
<dbReference type="SUPFAM" id="SSF55287">
    <property type="entry name" value="RPB5-like RNA polymerase subunit"/>
    <property type="match status" value="1"/>
</dbReference>
<sequence length="83" mass="9343">MIILTRKVFCFVKQDSVDREEAIRFTTKGGLEIEDAPEWIKNDPLYDWGLEDGDIVEVNGKTPKAEAEAVAKAKQSKAEDKSE</sequence>
<reference evidence="1" key="1">
    <citation type="journal article" date="2021" name="Proc. Natl. Acad. Sci. U.S.A.">
        <title>A Catalog of Tens of Thousands of Viruses from Human Metagenomes Reveals Hidden Associations with Chronic Diseases.</title>
        <authorList>
            <person name="Tisza M.J."/>
            <person name="Buck C.B."/>
        </authorList>
    </citation>
    <scope>NUCLEOTIDE SEQUENCE</scope>
    <source>
        <strain evidence="1">CtCop38</strain>
    </source>
</reference>
<dbReference type="InterPro" id="IPR035913">
    <property type="entry name" value="RPB5-like_sf"/>
</dbReference>
<organism evidence="1">
    <name type="scientific">Myoviridae sp. ctCop38</name>
    <dbReference type="NCBI Taxonomy" id="2826632"/>
    <lineage>
        <taxon>Viruses</taxon>
        <taxon>Duplodnaviria</taxon>
        <taxon>Heunggongvirae</taxon>
        <taxon>Uroviricota</taxon>
        <taxon>Caudoviricetes</taxon>
    </lineage>
</organism>
<protein>
    <submittedName>
        <fullName evidence="1">RNA polymerase Rpb5-like protein</fullName>
    </submittedName>
</protein>
<proteinExistence type="predicted"/>
<name>A0A8S5MYZ9_9CAUD</name>
<accession>A0A8S5MYZ9</accession>
<dbReference type="EMBL" id="BK015019">
    <property type="protein sequence ID" value="DAD87351.1"/>
    <property type="molecule type" value="Genomic_DNA"/>
</dbReference>